<dbReference type="Gene3D" id="3.20.20.140">
    <property type="entry name" value="Metal-dependent hydrolases"/>
    <property type="match status" value="1"/>
</dbReference>
<protein>
    <submittedName>
        <fullName evidence="3">Chlorohydrolase</fullName>
    </submittedName>
</protein>
<dbReference type="GO" id="GO:0016810">
    <property type="term" value="F:hydrolase activity, acting on carbon-nitrogen (but not peptide) bonds"/>
    <property type="evidence" value="ECO:0007669"/>
    <property type="project" value="InterPro"/>
</dbReference>
<dbReference type="InterPro" id="IPR017700">
    <property type="entry name" value="Aminohydrolase_SsnA"/>
</dbReference>
<dbReference type="NCBIfam" id="NF005540">
    <property type="entry name" value="PRK07203.1"/>
    <property type="match status" value="1"/>
</dbReference>
<feature type="domain" description="Amidohydrolase-related" evidence="2">
    <location>
        <begin position="56"/>
        <end position="412"/>
    </location>
</feature>
<dbReference type="EMBL" id="CP010994">
    <property type="protein sequence ID" value="AMN34587.1"/>
    <property type="molecule type" value="Genomic_DNA"/>
</dbReference>
<dbReference type="Gene3D" id="2.30.40.10">
    <property type="entry name" value="Urease, subunit C, domain 1"/>
    <property type="match status" value="1"/>
</dbReference>
<dbReference type="NCBIfam" id="TIGR03314">
    <property type="entry name" value="Se_ssnA"/>
    <property type="match status" value="1"/>
</dbReference>
<dbReference type="InterPro" id="IPR006680">
    <property type="entry name" value="Amidohydro-rel"/>
</dbReference>
<evidence type="ECO:0000259" key="2">
    <source>
        <dbReference type="Pfam" id="PF01979"/>
    </source>
</evidence>
<organism evidence="3 4">
    <name type="scientific">Clostridium perfringens</name>
    <dbReference type="NCBI Taxonomy" id="1502"/>
    <lineage>
        <taxon>Bacteria</taxon>
        <taxon>Bacillati</taxon>
        <taxon>Bacillota</taxon>
        <taxon>Clostridia</taxon>
        <taxon>Eubacteriales</taxon>
        <taxon>Clostridiaceae</taxon>
        <taxon>Clostridium</taxon>
    </lineage>
</organism>
<dbReference type="PANTHER" id="PTHR43794:SF11">
    <property type="entry name" value="AMIDOHYDROLASE-RELATED DOMAIN-CONTAINING PROTEIN"/>
    <property type="match status" value="1"/>
</dbReference>
<dbReference type="PATRIC" id="fig|1502.177.peg.394"/>
<reference evidence="3 4" key="1">
    <citation type="journal article" date="2016" name="PLoS ONE">
        <title>Plasmid Characterization and Chromosome Analysis of Two netF+ Clostridium perfringens Isolates Associated with Foal and Canine Necrotizing Enteritis.</title>
        <authorList>
            <person name="Mehdizadeh Gohari I."/>
            <person name="Kropinski A.M."/>
            <person name="Weese S.J."/>
            <person name="Parreira V.R."/>
            <person name="Whitehead A.E."/>
            <person name="Boerlin P."/>
            <person name="Prescott J.F."/>
        </authorList>
    </citation>
    <scope>NUCLEOTIDE SEQUENCE [LARGE SCALE GENOMIC DNA]</scope>
    <source>
        <strain evidence="3 4">JP838</strain>
    </source>
</reference>
<accession>A0A127EF64</accession>
<keyword evidence="1 3" id="KW-0378">Hydrolase</keyword>
<name>A0A127EF64_CLOPF</name>
<proteinExistence type="predicted"/>
<dbReference type="OrthoDB" id="9807210at2"/>
<dbReference type="PANTHER" id="PTHR43794">
    <property type="entry name" value="AMINOHYDROLASE SSNA-RELATED"/>
    <property type="match status" value="1"/>
</dbReference>
<evidence type="ECO:0000313" key="3">
    <source>
        <dbReference type="EMBL" id="AMN34587.1"/>
    </source>
</evidence>
<dbReference type="AlphaFoldDB" id="A0A127EF64"/>
<dbReference type="Pfam" id="PF01979">
    <property type="entry name" value="Amidohydro_1"/>
    <property type="match status" value="1"/>
</dbReference>
<dbReference type="InterPro" id="IPR011059">
    <property type="entry name" value="Metal-dep_hydrolase_composite"/>
</dbReference>
<evidence type="ECO:0000256" key="1">
    <source>
        <dbReference type="ARBA" id="ARBA00022801"/>
    </source>
</evidence>
<dbReference type="InterPro" id="IPR032466">
    <property type="entry name" value="Metal_Hydrolase"/>
</dbReference>
<sequence length="442" mass="49156">MLVVGNGRLITQNKENPFIEDGAVVIEEGKILSYGNTEEILKKYKDIKYMDVNGKVIMPGLINTHGHIYSAFARGMNLDGPTSKDFLDILNNLWWRLDKSLTLEDMKYSAYSTLMDSLKYGVTTFFDHHASPNAIKGSLFTIGEVAEELGIRTSLCYEVSDRDGEKALIEGIKENVDYIKHCKESNSNMKSGMFGMHASFTLSDRSLEKCMNASKELDCGYHIHVAEGLADEEKCIEEYHIRVVERLKKFNILGEKTIAVHCIHADDNEQDIILETGTTVVHNPESNMGNAVGVSPAINLIAKGITVGLGTDGYTSDIFESMKVANIIHKHHLKDPSVAWGEAPMMLFENNRKIAEKHFNGTFGIIEEGAVGDVIVVDYNPLTPMNGSNYNSHILFGMMGKSVDTTIVNGKVLVKDGKLLNINEDEILAKSREVCSKLWNRI</sequence>
<dbReference type="InterPro" id="IPR050287">
    <property type="entry name" value="MTA/SAH_deaminase"/>
</dbReference>
<dbReference type="SUPFAM" id="SSF51338">
    <property type="entry name" value="Composite domain of metallo-dependent hydrolases"/>
    <property type="match status" value="1"/>
</dbReference>
<evidence type="ECO:0000313" key="4">
    <source>
        <dbReference type="Proteomes" id="UP000070260"/>
    </source>
</evidence>
<dbReference type="RefSeq" id="WP_061426290.1">
    <property type="nucleotide sequence ID" value="NZ_CATNZO010000001.1"/>
</dbReference>
<gene>
    <name evidence="3" type="ORF">JFP838_02070</name>
</gene>
<dbReference type="Proteomes" id="UP000070260">
    <property type="component" value="Chromosome"/>
</dbReference>
<dbReference type="SUPFAM" id="SSF51556">
    <property type="entry name" value="Metallo-dependent hydrolases"/>
    <property type="match status" value="1"/>
</dbReference>